<dbReference type="GO" id="GO:0046872">
    <property type="term" value="F:metal ion binding"/>
    <property type="evidence" value="ECO:0007669"/>
    <property type="project" value="UniProtKB-KW"/>
</dbReference>
<feature type="region of interest" description="Disordered" evidence="6">
    <location>
        <begin position="1"/>
        <end position="30"/>
    </location>
</feature>
<dbReference type="PROSITE" id="PS01032">
    <property type="entry name" value="PPM_1"/>
    <property type="match status" value="1"/>
</dbReference>
<evidence type="ECO:0000256" key="1">
    <source>
        <dbReference type="ARBA" id="ARBA00004170"/>
    </source>
</evidence>
<comment type="caution">
    <text evidence="8">The sequence shown here is derived from an EMBL/GenBank/DDBJ whole genome shotgun (WGS) entry which is preliminary data.</text>
</comment>
<dbReference type="Proteomes" id="UP000198406">
    <property type="component" value="Unassembled WGS sequence"/>
</dbReference>
<dbReference type="GO" id="GO:0016020">
    <property type="term" value="C:membrane"/>
    <property type="evidence" value="ECO:0007669"/>
    <property type="project" value="UniProtKB-SubCell"/>
</dbReference>
<proteinExistence type="inferred from homology"/>
<dbReference type="CDD" id="cd00143">
    <property type="entry name" value="PP2Cc"/>
    <property type="match status" value="1"/>
</dbReference>
<evidence type="ECO:0000256" key="6">
    <source>
        <dbReference type="SAM" id="MobiDB-lite"/>
    </source>
</evidence>
<dbReference type="EMBL" id="BDSP01000111">
    <property type="protein sequence ID" value="GAX16965.1"/>
    <property type="molecule type" value="Genomic_DNA"/>
</dbReference>
<dbReference type="InterPro" id="IPR001932">
    <property type="entry name" value="PPM-type_phosphatase-like_dom"/>
</dbReference>
<dbReference type="AlphaFoldDB" id="A0A1Z5JSF9"/>
<name>A0A1Z5JSF9_FISSO</name>
<dbReference type="SMART" id="SM00332">
    <property type="entry name" value="PP2Cc"/>
    <property type="match status" value="1"/>
</dbReference>
<evidence type="ECO:0000313" key="8">
    <source>
        <dbReference type="EMBL" id="GAX16965.1"/>
    </source>
</evidence>
<evidence type="ECO:0000256" key="2">
    <source>
        <dbReference type="ARBA" id="ARBA00022723"/>
    </source>
</evidence>
<evidence type="ECO:0000313" key="9">
    <source>
        <dbReference type="Proteomes" id="UP000198406"/>
    </source>
</evidence>
<dbReference type="Gene3D" id="3.60.40.10">
    <property type="entry name" value="PPM-type phosphatase domain"/>
    <property type="match status" value="1"/>
</dbReference>
<dbReference type="InParanoid" id="A0A1Z5JSF9"/>
<keyword evidence="3 5" id="KW-0378">Hydrolase</keyword>
<dbReference type="InterPro" id="IPR015655">
    <property type="entry name" value="PP2C"/>
</dbReference>
<accession>A0A1Z5JSF9</accession>
<comment type="similarity">
    <text evidence="5">Belongs to the PP2C family.</text>
</comment>
<dbReference type="SUPFAM" id="SSF81606">
    <property type="entry name" value="PP2C-like"/>
    <property type="match status" value="1"/>
</dbReference>
<dbReference type="InterPro" id="IPR000222">
    <property type="entry name" value="PP2C_BS"/>
</dbReference>
<evidence type="ECO:0000256" key="4">
    <source>
        <dbReference type="ARBA" id="ARBA00022912"/>
    </source>
</evidence>
<sequence length="321" mass="34807">MEGNSTEQKETTTCLPPTTSSIATYPSTSGSRLTGPAIEFHEECFQIGSRVVTIGKAEAMNPAWRATMEDVSVIHAPGTWEAPDADLAFFGLYDGHGGREIVNFLEHGLSFHVAQELAFEDDSDIQTRLQRAFLMTDIHARRAGVLTSGATVATCLVKSQSQTPNRVEIVAANAGDSRVVLFHEGVVTRLTEDHRASDLSEVARIEQAGGFLFRERVLGILSLTRSIGDHLLKRFVIGHPSVMSATLDLSSNKENERTLLILACDGVFDVLSDEQAVAVVRENASKGAGAARCLVEEALKKGSTDNVSAIVIWLDNKDEKR</sequence>
<dbReference type="EC" id="3.1.3.16" evidence="8"/>
<keyword evidence="4 5" id="KW-0904">Protein phosphatase</keyword>
<protein>
    <submittedName>
        <fullName evidence="8">Protein phosphatase</fullName>
        <ecNumber evidence="8">3.1.3.16</ecNumber>
    </submittedName>
</protein>
<organism evidence="8 9">
    <name type="scientific">Fistulifera solaris</name>
    <name type="common">Oleaginous diatom</name>
    <dbReference type="NCBI Taxonomy" id="1519565"/>
    <lineage>
        <taxon>Eukaryota</taxon>
        <taxon>Sar</taxon>
        <taxon>Stramenopiles</taxon>
        <taxon>Ochrophyta</taxon>
        <taxon>Bacillariophyta</taxon>
        <taxon>Bacillariophyceae</taxon>
        <taxon>Bacillariophycidae</taxon>
        <taxon>Naviculales</taxon>
        <taxon>Naviculaceae</taxon>
        <taxon>Fistulifera</taxon>
    </lineage>
</organism>
<evidence type="ECO:0000256" key="5">
    <source>
        <dbReference type="RuleBase" id="RU003465"/>
    </source>
</evidence>
<dbReference type="GO" id="GO:0004722">
    <property type="term" value="F:protein serine/threonine phosphatase activity"/>
    <property type="evidence" value="ECO:0007669"/>
    <property type="project" value="UniProtKB-EC"/>
</dbReference>
<gene>
    <name evidence="8" type="ORF">FisN_5Hh343</name>
</gene>
<evidence type="ECO:0000256" key="3">
    <source>
        <dbReference type="ARBA" id="ARBA00022801"/>
    </source>
</evidence>
<feature type="domain" description="PPM-type phosphatase" evidence="7">
    <location>
        <begin position="53"/>
        <end position="314"/>
    </location>
</feature>
<dbReference type="Pfam" id="PF00481">
    <property type="entry name" value="PP2C"/>
    <property type="match status" value="1"/>
</dbReference>
<reference evidence="8 9" key="1">
    <citation type="journal article" date="2015" name="Plant Cell">
        <title>Oil accumulation by the oleaginous diatom Fistulifera solaris as revealed by the genome and transcriptome.</title>
        <authorList>
            <person name="Tanaka T."/>
            <person name="Maeda Y."/>
            <person name="Veluchamy A."/>
            <person name="Tanaka M."/>
            <person name="Abida H."/>
            <person name="Marechal E."/>
            <person name="Bowler C."/>
            <person name="Muto M."/>
            <person name="Sunaga Y."/>
            <person name="Tanaka M."/>
            <person name="Yoshino T."/>
            <person name="Taniguchi T."/>
            <person name="Fukuda Y."/>
            <person name="Nemoto M."/>
            <person name="Matsumoto M."/>
            <person name="Wong P.S."/>
            <person name="Aburatani S."/>
            <person name="Fujibuchi W."/>
        </authorList>
    </citation>
    <scope>NUCLEOTIDE SEQUENCE [LARGE SCALE GENOMIC DNA]</scope>
    <source>
        <strain evidence="8 9">JPCC DA0580</strain>
    </source>
</reference>
<comment type="subcellular location">
    <subcellularLocation>
        <location evidence="1">Membrane</location>
        <topology evidence="1">Peripheral membrane protein</topology>
    </subcellularLocation>
</comment>
<dbReference type="OrthoDB" id="10264738at2759"/>
<dbReference type="PANTHER" id="PTHR47992">
    <property type="entry name" value="PROTEIN PHOSPHATASE"/>
    <property type="match status" value="1"/>
</dbReference>
<keyword evidence="2" id="KW-0479">Metal-binding</keyword>
<evidence type="ECO:0000259" key="7">
    <source>
        <dbReference type="PROSITE" id="PS51746"/>
    </source>
</evidence>
<dbReference type="InterPro" id="IPR036457">
    <property type="entry name" value="PPM-type-like_dom_sf"/>
</dbReference>
<dbReference type="PROSITE" id="PS51746">
    <property type="entry name" value="PPM_2"/>
    <property type="match status" value="1"/>
</dbReference>
<keyword evidence="9" id="KW-1185">Reference proteome</keyword>